<dbReference type="Proteomes" id="UP000612055">
    <property type="component" value="Unassembled WGS sequence"/>
</dbReference>
<dbReference type="EMBL" id="JAEHOE010000009">
    <property type="protein sequence ID" value="KAG2498711.1"/>
    <property type="molecule type" value="Genomic_DNA"/>
</dbReference>
<dbReference type="OrthoDB" id="531066at2759"/>
<evidence type="ECO:0000313" key="3">
    <source>
        <dbReference type="EMBL" id="KAG2498711.1"/>
    </source>
</evidence>
<keyword evidence="4" id="KW-1185">Reference proteome</keyword>
<evidence type="ECO:0000256" key="1">
    <source>
        <dbReference type="SAM" id="Coils"/>
    </source>
</evidence>
<name>A0A835YD86_9CHLO</name>
<reference evidence="3" key="1">
    <citation type="journal article" date="2020" name="bioRxiv">
        <title>Comparative genomics of Chlamydomonas.</title>
        <authorList>
            <person name="Craig R.J."/>
            <person name="Hasan A.R."/>
            <person name="Ness R.W."/>
            <person name="Keightley P.D."/>
        </authorList>
    </citation>
    <scope>NUCLEOTIDE SEQUENCE</scope>
    <source>
        <strain evidence="3">CCAP 11/70</strain>
    </source>
</reference>
<organism evidence="3 4">
    <name type="scientific">Edaphochlamys debaryana</name>
    <dbReference type="NCBI Taxonomy" id="47281"/>
    <lineage>
        <taxon>Eukaryota</taxon>
        <taxon>Viridiplantae</taxon>
        <taxon>Chlorophyta</taxon>
        <taxon>core chlorophytes</taxon>
        <taxon>Chlorophyceae</taxon>
        <taxon>CS clade</taxon>
        <taxon>Chlamydomonadales</taxon>
        <taxon>Chlamydomonadales incertae sedis</taxon>
        <taxon>Edaphochlamys</taxon>
    </lineage>
</organism>
<evidence type="ECO:0000313" key="4">
    <source>
        <dbReference type="Proteomes" id="UP000612055"/>
    </source>
</evidence>
<sequence length="299" mass="31911">MRALQGRSVSHSHQQASCSSALLLPPVRCPSRARAAALRVQAQGSNGAKPAPKQLKFFYFDPLNPEDVREVSAKPKSPSIANSNGNGALVNGAAHLANGHSHPGSNGALHNGSNGVSTASQLVQISQGKEAVAVQRLQNQLEEARSAVVKMQQYEVMYKESRMRSKQMQAEVTQLQTLLAEKDAELARQYKRMESEASERSGLRSQFNTAIDEVKALRNELEEARQAMLELRGVIPTNVTLRRGTRSPSGLLEDGSGTSPDVLSSLQGLAKQLAEGMEQEVGSLFGSGAAAGSGGKRDA</sequence>
<evidence type="ECO:0000256" key="2">
    <source>
        <dbReference type="SAM" id="MobiDB-lite"/>
    </source>
</evidence>
<feature type="region of interest" description="Disordered" evidence="2">
    <location>
        <begin position="69"/>
        <end position="115"/>
    </location>
</feature>
<gene>
    <name evidence="3" type="ORF">HYH03_003451</name>
</gene>
<feature type="coiled-coil region" evidence="1">
    <location>
        <begin position="134"/>
        <end position="234"/>
    </location>
</feature>
<comment type="caution">
    <text evidence="3">The sequence shown here is derived from an EMBL/GenBank/DDBJ whole genome shotgun (WGS) entry which is preliminary data.</text>
</comment>
<dbReference type="AlphaFoldDB" id="A0A835YD86"/>
<proteinExistence type="predicted"/>
<accession>A0A835YD86</accession>
<feature type="region of interest" description="Disordered" evidence="2">
    <location>
        <begin position="242"/>
        <end position="263"/>
    </location>
</feature>
<keyword evidence="1" id="KW-0175">Coiled coil</keyword>
<protein>
    <submittedName>
        <fullName evidence="3">Uncharacterized protein</fullName>
    </submittedName>
</protein>